<comment type="caution">
    <text evidence="1">The sequence shown here is derived from an EMBL/GenBank/DDBJ whole genome shotgun (WGS) entry which is preliminary data.</text>
</comment>
<dbReference type="InterPro" id="IPR009796">
    <property type="entry name" value="DUF1366"/>
</dbReference>
<reference evidence="1 2" key="1">
    <citation type="submission" date="2018-10" db="EMBL/GenBank/DDBJ databases">
        <title>Streptococcus hillyeri sp. nov., isolated from equine tracheal sample.</title>
        <authorList>
            <person name="Macfadyen A.C."/>
            <person name="Waller A."/>
            <person name="Paterson G.K."/>
        </authorList>
    </citation>
    <scope>NUCLEOTIDE SEQUENCE [LARGE SCALE GENOMIC DNA]</scope>
    <source>
        <strain evidence="1 2">28462</strain>
    </source>
</reference>
<dbReference type="OrthoDB" id="2220438at2"/>
<sequence length="151" mass="17111">MRAWNVVGKYPVYDDEGKVSHTDITIASTTGSYATYTERTIGDQRDKSEQELVELAREAHFKSEYAERAMAESVVKIDEIELNIKEGQKLRQAMQEQLEFTAAKLAQIDDAIERSETQFTKVEELIKVTTGTINELIVGMMGDVEDEETIE</sequence>
<dbReference type="Pfam" id="PF07104">
    <property type="entry name" value="DUF1366"/>
    <property type="match status" value="1"/>
</dbReference>
<dbReference type="AlphaFoldDB" id="A0A3L9DS64"/>
<evidence type="ECO:0000313" key="1">
    <source>
        <dbReference type="EMBL" id="RLY03068.1"/>
    </source>
</evidence>
<gene>
    <name evidence="1" type="ORF">EAF07_05880</name>
</gene>
<evidence type="ECO:0000313" key="2">
    <source>
        <dbReference type="Proteomes" id="UP000279194"/>
    </source>
</evidence>
<accession>A0A3L9DS64</accession>
<dbReference type="Proteomes" id="UP000279194">
    <property type="component" value="Unassembled WGS sequence"/>
</dbReference>
<dbReference type="EMBL" id="RCVM01000010">
    <property type="protein sequence ID" value="RLY03068.1"/>
    <property type="molecule type" value="Genomic_DNA"/>
</dbReference>
<dbReference type="RefSeq" id="WP_121835603.1">
    <property type="nucleotide sequence ID" value="NZ_CP163513.1"/>
</dbReference>
<proteinExistence type="predicted"/>
<organism evidence="1 2">
    <name type="scientific">Streptococcus hillyeri</name>
    <dbReference type="NCBI Taxonomy" id="2282420"/>
    <lineage>
        <taxon>Bacteria</taxon>
        <taxon>Bacillati</taxon>
        <taxon>Bacillota</taxon>
        <taxon>Bacilli</taxon>
        <taxon>Lactobacillales</taxon>
        <taxon>Streptococcaceae</taxon>
        <taxon>Streptococcus</taxon>
    </lineage>
</organism>
<name>A0A3L9DS64_9STRE</name>
<protein>
    <submittedName>
        <fullName evidence="1">DUF1366 domain-containing protein</fullName>
    </submittedName>
</protein>
<keyword evidence="2" id="KW-1185">Reference proteome</keyword>